<dbReference type="SUPFAM" id="SSF47769">
    <property type="entry name" value="SAM/Pointed domain"/>
    <property type="match status" value="1"/>
</dbReference>
<evidence type="ECO:0000256" key="5">
    <source>
        <dbReference type="SAM" id="Phobius"/>
    </source>
</evidence>
<evidence type="ECO:0000259" key="7">
    <source>
        <dbReference type="PROSITE" id="PS50105"/>
    </source>
</evidence>
<evidence type="ECO:0008006" key="10">
    <source>
        <dbReference type="Google" id="ProtNLM"/>
    </source>
</evidence>
<dbReference type="PROSITE" id="PS50089">
    <property type="entry name" value="ZF_RING_2"/>
    <property type="match status" value="1"/>
</dbReference>
<protein>
    <recommendedName>
        <fullName evidence="10">Bifunctional apoptosis regulator</fullName>
    </recommendedName>
</protein>
<dbReference type="GO" id="GO:0005634">
    <property type="term" value="C:nucleus"/>
    <property type="evidence" value="ECO:0007669"/>
    <property type="project" value="TreeGrafter"/>
</dbReference>
<dbReference type="OMA" id="GNDQMPT"/>
<keyword evidence="3" id="KW-0862">Zinc</keyword>
<dbReference type="Gene3D" id="1.10.150.50">
    <property type="entry name" value="Transcription Factor, Ets-1"/>
    <property type="match status" value="1"/>
</dbReference>
<dbReference type="OrthoDB" id="6105938at2759"/>
<keyword evidence="5" id="KW-0812">Transmembrane</keyword>
<dbReference type="InterPro" id="IPR001660">
    <property type="entry name" value="SAM"/>
</dbReference>
<dbReference type="InterPro" id="IPR017907">
    <property type="entry name" value="Znf_RING_CS"/>
</dbReference>
<dbReference type="InterPro" id="IPR018957">
    <property type="entry name" value="Znf_C3HC4_RING-type"/>
</dbReference>
<evidence type="ECO:0000256" key="3">
    <source>
        <dbReference type="ARBA" id="ARBA00022833"/>
    </source>
</evidence>
<accession>A0A8W8IFW3</accession>
<evidence type="ECO:0000313" key="8">
    <source>
        <dbReference type="EnsemblMetazoa" id="G1407.2:cds"/>
    </source>
</evidence>
<dbReference type="PANTHER" id="PTHR15898:SF13">
    <property type="entry name" value="BIFUNCTIONAL APOPTOSIS REGULATOR"/>
    <property type="match status" value="1"/>
</dbReference>
<dbReference type="InterPro" id="IPR013761">
    <property type="entry name" value="SAM/pointed_sf"/>
</dbReference>
<evidence type="ECO:0000256" key="1">
    <source>
        <dbReference type="ARBA" id="ARBA00022723"/>
    </source>
</evidence>
<dbReference type="Pfam" id="PF00097">
    <property type="entry name" value="zf-C3HC4"/>
    <property type="match status" value="1"/>
</dbReference>
<dbReference type="SMART" id="SM00184">
    <property type="entry name" value="RING"/>
    <property type="match status" value="1"/>
</dbReference>
<evidence type="ECO:0000313" key="9">
    <source>
        <dbReference type="Proteomes" id="UP000005408"/>
    </source>
</evidence>
<dbReference type="PROSITE" id="PS50105">
    <property type="entry name" value="SAM_DOMAIN"/>
    <property type="match status" value="1"/>
</dbReference>
<feature type="domain" description="SAM" evidence="7">
    <location>
        <begin position="179"/>
        <end position="245"/>
    </location>
</feature>
<feature type="domain" description="RING-type" evidence="6">
    <location>
        <begin position="26"/>
        <end position="66"/>
    </location>
</feature>
<keyword evidence="9" id="KW-1185">Reference proteome</keyword>
<dbReference type="SMART" id="SM00454">
    <property type="entry name" value="SAM"/>
    <property type="match status" value="1"/>
</dbReference>
<dbReference type="SUPFAM" id="SSF57850">
    <property type="entry name" value="RING/U-box"/>
    <property type="match status" value="1"/>
</dbReference>
<dbReference type="GO" id="GO:0061630">
    <property type="term" value="F:ubiquitin protein ligase activity"/>
    <property type="evidence" value="ECO:0007669"/>
    <property type="project" value="TreeGrafter"/>
</dbReference>
<dbReference type="Proteomes" id="UP000005408">
    <property type="component" value="Unassembled WGS sequence"/>
</dbReference>
<evidence type="ECO:0000259" key="6">
    <source>
        <dbReference type="PROSITE" id="PS50089"/>
    </source>
</evidence>
<feature type="transmembrane region" description="Helical" evidence="5">
    <location>
        <begin position="388"/>
        <end position="412"/>
    </location>
</feature>
<dbReference type="GO" id="GO:0043161">
    <property type="term" value="P:proteasome-mediated ubiquitin-dependent protein catabolic process"/>
    <property type="evidence" value="ECO:0007669"/>
    <property type="project" value="TreeGrafter"/>
</dbReference>
<dbReference type="EnsemblMetazoa" id="G1407.1">
    <property type="protein sequence ID" value="G1407.1:cds"/>
    <property type="gene ID" value="G1407"/>
</dbReference>
<dbReference type="InterPro" id="IPR001841">
    <property type="entry name" value="Znf_RING"/>
</dbReference>
<feature type="transmembrane region" description="Helical" evidence="5">
    <location>
        <begin position="140"/>
        <end position="163"/>
    </location>
</feature>
<organism evidence="8 9">
    <name type="scientific">Magallana gigas</name>
    <name type="common">Pacific oyster</name>
    <name type="synonym">Crassostrea gigas</name>
    <dbReference type="NCBI Taxonomy" id="29159"/>
    <lineage>
        <taxon>Eukaryota</taxon>
        <taxon>Metazoa</taxon>
        <taxon>Spiralia</taxon>
        <taxon>Lophotrochozoa</taxon>
        <taxon>Mollusca</taxon>
        <taxon>Bivalvia</taxon>
        <taxon>Autobranchia</taxon>
        <taxon>Pteriomorphia</taxon>
        <taxon>Ostreida</taxon>
        <taxon>Ostreoidea</taxon>
        <taxon>Ostreidae</taxon>
        <taxon>Magallana</taxon>
    </lineage>
</organism>
<dbReference type="AlphaFoldDB" id="A0A8W8IFW3"/>
<dbReference type="PROSITE" id="PS00518">
    <property type="entry name" value="ZF_RING_1"/>
    <property type="match status" value="1"/>
</dbReference>
<dbReference type="GO" id="GO:0008270">
    <property type="term" value="F:zinc ion binding"/>
    <property type="evidence" value="ECO:0007669"/>
    <property type="project" value="UniProtKB-KW"/>
</dbReference>
<dbReference type="Gene3D" id="3.30.40.10">
    <property type="entry name" value="Zinc/RING finger domain, C3HC4 (zinc finger)"/>
    <property type="match status" value="1"/>
</dbReference>
<reference evidence="8" key="1">
    <citation type="submission" date="2022-08" db="UniProtKB">
        <authorList>
            <consortium name="EnsemblMetazoa"/>
        </authorList>
    </citation>
    <scope>IDENTIFICATION</scope>
    <source>
        <strain evidence="8">05x7-T-G4-1.051#20</strain>
    </source>
</reference>
<name>A0A8W8IFW3_MAGGI</name>
<keyword evidence="5" id="KW-0472">Membrane</keyword>
<evidence type="ECO:0000256" key="2">
    <source>
        <dbReference type="ARBA" id="ARBA00022771"/>
    </source>
</evidence>
<dbReference type="EnsemblMetazoa" id="G1407.2">
    <property type="protein sequence ID" value="G1407.2:cds"/>
    <property type="gene ID" value="G1407"/>
</dbReference>
<keyword evidence="5" id="KW-1133">Transmembrane helix</keyword>
<feature type="transmembrane region" description="Helical" evidence="5">
    <location>
        <begin position="348"/>
        <end position="367"/>
    </location>
</feature>
<dbReference type="PANTHER" id="PTHR15898">
    <property type="entry name" value="BIFUNCTIONAL APOPTOSIS REGULATOR"/>
    <property type="match status" value="1"/>
</dbReference>
<evidence type="ECO:0000256" key="4">
    <source>
        <dbReference type="PROSITE-ProRule" id="PRU00175"/>
    </source>
</evidence>
<dbReference type="InterPro" id="IPR013083">
    <property type="entry name" value="Znf_RING/FYVE/PHD"/>
</dbReference>
<dbReference type="CDD" id="cd16497">
    <property type="entry name" value="RING-HC_BAR"/>
    <property type="match status" value="1"/>
</dbReference>
<proteinExistence type="predicted"/>
<keyword evidence="1" id="KW-0479">Metal-binding</keyword>
<keyword evidence="2 4" id="KW-0863">Zinc-finger</keyword>
<sequence>MDYEDNEEGQLNVFQRQGSMESEFICGCCSDLLIQPTTLTCGHSFCRLCLAQWFTQSRKRTCPFCQQAYLGCPGVNITIKNLIEKSYSRKLSEREVEVRSVENEELIRKFEQSLQGVAQTTGSQNRLQGNVFQNVGNLRFQGFCSGICVMGGIILLLYLVMFWRNSGSDLLIHKPPIRWSTNDVVQWLTDLGSWTVDYRMEAMRNEIDGRLLVAADNASLETILNVTNVLHKKAISNAIWQLKEFNMKLPGSLWEYKALHPGRSLFLVYGMKDFPRTTLLYVYFFEYDEIFLPFLHSTYPENTDIPSIHLYDDPSLRQEIEFLTYFTILPYWVVSKFCWAWFDVHFYICSMMFVNCATLTFLEAMAFKKLFPMNKEYCIAGLRSYGKGLMSTFFFLMVWPIVPSLICDFFFYSVLFFTPFYNVDKIWKERI</sequence>
<dbReference type="Pfam" id="PF00536">
    <property type="entry name" value="SAM_1"/>
    <property type="match status" value="1"/>
</dbReference>